<dbReference type="PANTHER" id="PTHR36107">
    <property type="entry name" value="SMALL, ACID-SOLUBLE SPORE PROTEIN A"/>
    <property type="match status" value="1"/>
</dbReference>
<proteinExistence type="predicted"/>
<dbReference type="AlphaFoldDB" id="A0A7I8DAI1"/>
<dbReference type="InterPro" id="IPR001448">
    <property type="entry name" value="SASP_alpha/beta-type"/>
</dbReference>
<organism evidence="2 3">
    <name type="scientific">Effusibacillus dendaii</name>
    <dbReference type="NCBI Taxonomy" id="2743772"/>
    <lineage>
        <taxon>Bacteria</taxon>
        <taxon>Bacillati</taxon>
        <taxon>Bacillota</taxon>
        <taxon>Bacilli</taxon>
        <taxon>Bacillales</taxon>
        <taxon>Alicyclobacillaceae</taxon>
        <taxon>Effusibacillus</taxon>
    </lineage>
</organism>
<dbReference type="EMBL" id="AP023366">
    <property type="protein sequence ID" value="BCJ86997.1"/>
    <property type="molecule type" value="Genomic_DNA"/>
</dbReference>
<accession>A0A7I8DAI1</accession>
<gene>
    <name evidence="2" type="ORF">skT53_19820</name>
</gene>
<keyword evidence="3" id="KW-1185">Reference proteome</keyword>
<dbReference type="Proteomes" id="UP000593802">
    <property type="component" value="Chromosome"/>
</dbReference>
<sequence length="85" mass="9273">MARRNLLVVRAANQALNQMRYEVAEELGISTPADDYWGTMTTRDTGAIGGHITRKLVAFAQQQLVGLNPQSAAVQANTEETVITE</sequence>
<dbReference type="Pfam" id="PF00269">
    <property type="entry name" value="SASP"/>
    <property type="match status" value="1"/>
</dbReference>
<protein>
    <recommendedName>
        <fullName evidence="4">Spore protein</fullName>
    </recommendedName>
</protein>
<dbReference type="Gene3D" id="6.10.10.80">
    <property type="entry name" value="Small, acid-soluble spore protein, alpha/beta type-like"/>
    <property type="match status" value="1"/>
</dbReference>
<dbReference type="GO" id="GO:0006265">
    <property type="term" value="P:DNA topological change"/>
    <property type="evidence" value="ECO:0007669"/>
    <property type="project" value="InterPro"/>
</dbReference>
<dbReference type="RefSeq" id="WP_200756575.1">
    <property type="nucleotide sequence ID" value="NZ_AP023366.1"/>
</dbReference>
<dbReference type="PANTHER" id="PTHR36107:SF1">
    <property type="entry name" value="SMALL, ACID-SOLUBLE SPORE PROTEIN A"/>
    <property type="match status" value="1"/>
</dbReference>
<name>A0A7I8DAI1_9BACL</name>
<evidence type="ECO:0008006" key="4">
    <source>
        <dbReference type="Google" id="ProtNLM"/>
    </source>
</evidence>
<dbReference type="InterPro" id="IPR050847">
    <property type="entry name" value="SASP_DNA-binding"/>
</dbReference>
<evidence type="ECO:0000313" key="2">
    <source>
        <dbReference type="EMBL" id="BCJ86997.1"/>
    </source>
</evidence>
<dbReference type="GO" id="GO:0003690">
    <property type="term" value="F:double-stranded DNA binding"/>
    <property type="evidence" value="ECO:0007669"/>
    <property type="project" value="InterPro"/>
</dbReference>
<dbReference type="InterPro" id="IPR038300">
    <property type="entry name" value="SASP_sf_alpha/beta"/>
</dbReference>
<evidence type="ECO:0000256" key="1">
    <source>
        <dbReference type="ARBA" id="ARBA00003863"/>
    </source>
</evidence>
<dbReference type="KEGG" id="eff:skT53_19820"/>
<evidence type="ECO:0000313" key="3">
    <source>
        <dbReference type="Proteomes" id="UP000593802"/>
    </source>
</evidence>
<comment type="function">
    <text evidence="1">SASP are bound to spore DNA. They are double-stranded DNA-binding proteins that cause DNA to change to an a-like conformation. They protect the DNA backbone from chemical and enzymatic cleavage and are thus involved in dormant spore's high resistance to UV light.</text>
</comment>
<reference evidence="2 3" key="1">
    <citation type="submission" date="2020-08" db="EMBL/GenBank/DDBJ databases">
        <title>Complete Genome Sequence of Effusibacillus dendaii Strain skT53, Isolated from Farmland soil.</title>
        <authorList>
            <person name="Konishi T."/>
            <person name="Kawasaki H."/>
        </authorList>
    </citation>
    <scope>NUCLEOTIDE SEQUENCE [LARGE SCALE GENOMIC DNA]</scope>
    <source>
        <strain evidence="3">skT53</strain>
    </source>
</reference>